<protein>
    <recommendedName>
        <fullName evidence="3">Beta-mannosidase</fullName>
    </recommendedName>
</protein>
<name>A0ABN9W095_9DINO</name>
<sequence length="506" mass="52751">MLGILSARREALFPAHIWNASSPNGGQGGREETGRGGGASVLLELQRLASFGGPLDLDCLTSWPPCGDLAAPASLDARLGGSYDLGPGAASVRLALSVPGGLPVAVGSGCSADAVGAVATLERLQLASGRLSFAALNITVPDVARGLWVAYNFSSSPAAEQSLCIHTPEGGGGLLSFITAGVPVVWSAEPSSSIRVGEAAGARRRALRQEDAALGSVGSTRADIVVHSGDESIDMAVVISHTSIGLVNFSMSPVVLSVGPFQLSEEPDPTEHHGHNALLDCYRGRRTCEVMKLWTSDVLATASSGHGSDSLESSLGLSIVAPDGGDLIAHLFWDWSRDKQHAYRVQGAISGQGLVDVSFLWPRFLLPSSLLGASPGRRLVSEETVGLELAFNLTDPWDGSEVLHGSTTGGLLSSVYFTGVDAFVDPTGERPTRVAANLSTDWAVDMGGDIDIRLTIPAINFVFTARTTTVVPPRWGTCSWRGSSSTPCRKSLLCSTPSVWRTSGSP</sequence>
<evidence type="ECO:0008006" key="3">
    <source>
        <dbReference type="Google" id="ProtNLM"/>
    </source>
</evidence>
<proteinExistence type="predicted"/>
<dbReference type="EMBL" id="CAUYUJ010017904">
    <property type="protein sequence ID" value="CAK0878934.1"/>
    <property type="molecule type" value="Genomic_DNA"/>
</dbReference>
<dbReference type="Proteomes" id="UP001189429">
    <property type="component" value="Unassembled WGS sequence"/>
</dbReference>
<keyword evidence="2" id="KW-1185">Reference proteome</keyword>
<organism evidence="1 2">
    <name type="scientific">Prorocentrum cordatum</name>
    <dbReference type="NCBI Taxonomy" id="2364126"/>
    <lineage>
        <taxon>Eukaryota</taxon>
        <taxon>Sar</taxon>
        <taxon>Alveolata</taxon>
        <taxon>Dinophyceae</taxon>
        <taxon>Prorocentrales</taxon>
        <taxon>Prorocentraceae</taxon>
        <taxon>Prorocentrum</taxon>
    </lineage>
</organism>
<evidence type="ECO:0000313" key="1">
    <source>
        <dbReference type="EMBL" id="CAK0878934.1"/>
    </source>
</evidence>
<reference evidence="1" key="1">
    <citation type="submission" date="2023-10" db="EMBL/GenBank/DDBJ databases">
        <authorList>
            <person name="Chen Y."/>
            <person name="Shah S."/>
            <person name="Dougan E. K."/>
            <person name="Thang M."/>
            <person name="Chan C."/>
        </authorList>
    </citation>
    <scope>NUCLEOTIDE SEQUENCE [LARGE SCALE GENOMIC DNA]</scope>
</reference>
<comment type="caution">
    <text evidence="1">The sequence shown here is derived from an EMBL/GenBank/DDBJ whole genome shotgun (WGS) entry which is preliminary data.</text>
</comment>
<evidence type="ECO:0000313" key="2">
    <source>
        <dbReference type="Proteomes" id="UP001189429"/>
    </source>
</evidence>
<accession>A0ABN9W095</accession>
<gene>
    <name evidence="1" type="ORF">PCOR1329_LOCUS62533</name>
</gene>